<dbReference type="PROSITE" id="PS50949">
    <property type="entry name" value="HTH_GNTR"/>
    <property type="match status" value="1"/>
</dbReference>
<dbReference type="STRING" id="1714264.BTO30_06590"/>
<dbReference type="Proteomes" id="UP000185568">
    <property type="component" value="Unassembled WGS sequence"/>
</dbReference>
<dbReference type="AlphaFoldDB" id="A0A1Q8Q6W8"/>
<dbReference type="CDD" id="cd07377">
    <property type="entry name" value="WHTH_GntR"/>
    <property type="match status" value="1"/>
</dbReference>
<organism evidence="5 6">
    <name type="scientific">Domibacillus antri</name>
    <dbReference type="NCBI Taxonomy" id="1714264"/>
    <lineage>
        <taxon>Bacteria</taxon>
        <taxon>Bacillati</taxon>
        <taxon>Bacillota</taxon>
        <taxon>Bacilli</taxon>
        <taxon>Bacillales</taxon>
        <taxon>Bacillaceae</taxon>
        <taxon>Domibacillus</taxon>
    </lineage>
</organism>
<dbReference type="GO" id="GO:0003700">
    <property type="term" value="F:DNA-binding transcription factor activity"/>
    <property type="evidence" value="ECO:0007669"/>
    <property type="project" value="InterPro"/>
</dbReference>
<evidence type="ECO:0000259" key="4">
    <source>
        <dbReference type="PROSITE" id="PS50949"/>
    </source>
</evidence>
<evidence type="ECO:0000256" key="1">
    <source>
        <dbReference type="ARBA" id="ARBA00023015"/>
    </source>
</evidence>
<dbReference type="SUPFAM" id="SSF48008">
    <property type="entry name" value="GntR ligand-binding domain-like"/>
    <property type="match status" value="1"/>
</dbReference>
<evidence type="ECO:0000313" key="5">
    <source>
        <dbReference type="EMBL" id="OLN23041.1"/>
    </source>
</evidence>
<dbReference type="InterPro" id="IPR036390">
    <property type="entry name" value="WH_DNA-bd_sf"/>
</dbReference>
<dbReference type="Pfam" id="PF00392">
    <property type="entry name" value="GntR"/>
    <property type="match status" value="1"/>
</dbReference>
<accession>A0A1Q8Q6W8</accession>
<protein>
    <recommendedName>
        <fullName evidence="4">HTH gntR-type domain-containing protein</fullName>
    </recommendedName>
</protein>
<feature type="domain" description="HTH gntR-type" evidence="4">
    <location>
        <begin position="7"/>
        <end position="74"/>
    </location>
</feature>
<dbReference type="Gene3D" id="1.20.120.530">
    <property type="entry name" value="GntR ligand-binding domain-like"/>
    <property type="match status" value="1"/>
</dbReference>
<dbReference type="InterPro" id="IPR008920">
    <property type="entry name" value="TF_FadR/GntR_C"/>
</dbReference>
<dbReference type="PRINTS" id="PR00035">
    <property type="entry name" value="HTHGNTR"/>
</dbReference>
<sequence length="223" mass="25776">MQVIRLEPLHEQVYQAFLTDLLEGHYQPGERLVETKLAKTFGVSRGTIREAIRMLIKDGLLTQNESVVYIYKPVLQDVIDLYQCRERLESLAAKLAAINKTEALEKELKEVLIKSTQALLEKNTSLVVELNTQFHELIITASHNYQLIGLLASIRTKSLYMRNNILRDYYISTNRGSYIQDHEQIFKAVSEKDPSKAETEMSNHIKNDLTAFYNLFEKQKINI</sequence>
<keyword evidence="2" id="KW-0238">DNA-binding</keyword>
<dbReference type="Pfam" id="PF07729">
    <property type="entry name" value="FCD"/>
    <property type="match status" value="1"/>
</dbReference>
<evidence type="ECO:0000256" key="3">
    <source>
        <dbReference type="ARBA" id="ARBA00023163"/>
    </source>
</evidence>
<dbReference type="Gene3D" id="1.10.10.10">
    <property type="entry name" value="Winged helix-like DNA-binding domain superfamily/Winged helix DNA-binding domain"/>
    <property type="match status" value="1"/>
</dbReference>
<dbReference type="RefSeq" id="WP_075397929.1">
    <property type="nucleotide sequence ID" value="NZ_MSDU01000010.1"/>
</dbReference>
<dbReference type="GO" id="GO:0003677">
    <property type="term" value="F:DNA binding"/>
    <property type="evidence" value="ECO:0007669"/>
    <property type="project" value="UniProtKB-KW"/>
</dbReference>
<keyword evidence="1" id="KW-0805">Transcription regulation</keyword>
<keyword evidence="3" id="KW-0804">Transcription</keyword>
<evidence type="ECO:0000256" key="2">
    <source>
        <dbReference type="ARBA" id="ARBA00023125"/>
    </source>
</evidence>
<dbReference type="OrthoDB" id="114741at2"/>
<evidence type="ECO:0000313" key="6">
    <source>
        <dbReference type="Proteomes" id="UP000185568"/>
    </source>
</evidence>
<dbReference type="PANTHER" id="PTHR43537:SF5">
    <property type="entry name" value="UXU OPERON TRANSCRIPTIONAL REGULATOR"/>
    <property type="match status" value="1"/>
</dbReference>
<gene>
    <name evidence="5" type="ORF">BTO30_06590</name>
</gene>
<dbReference type="SUPFAM" id="SSF46785">
    <property type="entry name" value="Winged helix' DNA-binding domain"/>
    <property type="match status" value="1"/>
</dbReference>
<reference evidence="5 6" key="1">
    <citation type="submission" date="2016-12" db="EMBL/GenBank/DDBJ databases">
        <title>Domibacillus antri genome sequencing.</title>
        <authorList>
            <person name="Verma A."/>
            <person name="Krishnamurthi S."/>
        </authorList>
    </citation>
    <scope>NUCLEOTIDE SEQUENCE [LARGE SCALE GENOMIC DNA]</scope>
    <source>
        <strain evidence="5 6">XD80</strain>
    </source>
</reference>
<keyword evidence="6" id="KW-1185">Reference proteome</keyword>
<dbReference type="InterPro" id="IPR011711">
    <property type="entry name" value="GntR_C"/>
</dbReference>
<comment type="caution">
    <text evidence="5">The sequence shown here is derived from an EMBL/GenBank/DDBJ whole genome shotgun (WGS) entry which is preliminary data.</text>
</comment>
<proteinExistence type="predicted"/>
<dbReference type="InterPro" id="IPR036388">
    <property type="entry name" value="WH-like_DNA-bd_sf"/>
</dbReference>
<dbReference type="SMART" id="SM00345">
    <property type="entry name" value="HTH_GNTR"/>
    <property type="match status" value="1"/>
</dbReference>
<dbReference type="EMBL" id="MSDU01000010">
    <property type="protein sequence ID" value="OLN23041.1"/>
    <property type="molecule type" value="Genomic_DNA"/>
</dbReference>
<dbReference type="SMART" id="SM00895">
    <property type="entry name" value="FCD"/>
    <property type="match status" value="1"/>
</dbReference>
<name>A0A1Q8Q6W8_9BACI</name>
<dbReference type="InterPro" id="IPR000524">
    <property type="entry name" value="Tscrpt_reg_HTH_GntR"/>
</dbReference>
<dbReference type="PANTHER" id="PTHR43537">
    <property type="entry name" value="TRANSCRIPTIONAL REGULATOR, GNTR FAMILY"/>
    <property type="match status" value="1"/>
</dbReference>